<protein>
    <recommendedName>
        <fullName evidence="2">C2H2-type domain-containing protein</fullName>
    </recommendedName>
</protein>
<proteinExistence type="predicted"/>
<dbReference type="InterPro" id="IPR004242">
    <property type="entry name" value="Transposase_21"/>
</dbReference>
<evidence type="ECO:0000259" key="2">
    <source>
        <dbReference type="PROSITE" id="PS00028"/>
    </source>
</evidence>
<organism evidence="3 4">
    <name type="scientific">Mytilus galloprovincialis</name>
    <name type="common">Mediterranean mussel</name>
    <dbReference type="NCBI Taxonomy" id="29158"/>
    <lineage>
        <taxon>Eukaryota</taxon>
        <taxon>Metazoa</taxon>
        <taxon>Spiralia</taxon>
        <taxon>Lophotrochozoa</taxon>
        <taxon>Mollusca</taxon>
        <taxon>Bivalvia</taxon>
        <taxon>Autobranchia</taxon>
        <taxon>Pteriomorphia</taxon>
        <taxon>Mytilida</taxon>
        <taxon>Mytiloidea</taxon>
        <taxon>Mytilidae</taxon>
        <taxon>Mytilinae</taxon>
        <taxon>Mytilus</taxon>
    </lineage>
</organism>
<feature type="compositionally biased region" description="Pro residues" evidence="1">
    <location>
        <begin position="537"/>
        <end position="547"/>
    </location>
</feature>
<dbReference type="AlphaFoldDB" id="A0A8B6GXI7"/>
<feature type="domain" description="C2H2-type" evidence="2">
    <location>
        <begin position="26"/>
        <end position="49"/>
    </location>
</feature>
<name>A0A8B6GXI7_MYTGA</name>
<evidence type="ECO:0000313" key="3">
    <source>
        <dbReference type="EMBL" id="VDI70293.1"/>
    </source>
</evidence>
<evidence type="ECO:0000313" key="4">
    <source>
        <dbReference type="Proteomes" id="UP000596742"/>
    </source>
</evidence>
<dbReference type="EMBL" id="UYJE01009132">
    <property type="protein sequence ID" value="VDI70293.1"/>
    <property type="molecule type" value="Genomic_DNA"/>
</dbReference>
<dbReference type="Pfam" id="PF02992">
    <property type="entry name" value="Transposase_21"/>
    <property type="match status" value="1"/>
</dbReference>
<dbReference type="PROSITE" id="PS00028">
    <property type="entry name" value="ZINC_FINGER_C2H2_1"/>
    <property type="match status" value="1"/>
</dbReference>
<dbReference type="InterPro" id="IPR013087">
    <property type="entry name" value="Znf_C2H2_type"/>
</dbReference>
<gene>
    <name evidence="3" type="ORF">MGAL_10B043249</name>
</gene>
<evidence type="ECO:0000256" key="1">
    <source>
        <dbReference type="SAM" id="MobiDB-lite"/>
    </source>
</evidence>
<reference evidence="3" key="1">
    <citation type="submission" date="2018-11" db="EMBL/GenBank/DDBJ databases">
        <authorList>
            <person name="Alioto T."/>
            <person name="Alioto T."/>
        </authorList>
    </citation>
    <scope>NUCLEOTIDE SEQUENCE</scope>
</reference>
<keyword evidence="4" id="KW-1185">Reference proteome</keyword>
<feature type="region of interest" description="Disordered" evidence="1">
    <location>
        <begin position="511"/>
        <end position="547"/>
    </location>
</feature>
<dbReference type="PANTHER" id="PTHR10775">
    <property type="entry name" value="OS08G0208400 PROTEIN"/>
    <property type="match status" value="1"/>
</dbReference>
<sequence>MTSSTSLSYEVYSHTITLMDNLKRQCTCSKCNGKFVNIKTFRAHSKKIHNTHAEISDTHREQPEIVRESKELLKKTLILNQSLHEGTNRTVKDAIAEHLFIFSSNNGMSKTALSQYLYHEKCVLPQPNNLPSTYCEAVTIIQPYLMPIEKFKCCTNDCKIFPISSTILACPDCNESLVFSNNRNKKTFQYMPIVPRIVRWYGTRNLAKILYANKLNTTGRLSSYTDGNIFRQQMTDGVFKDQQQQNCVPLALFADGVNPNKNQTVQKSIWPLIITWITLPQEMRYILGPMMLAGIVPGYGRKEPKSLDPYINVLVDELLSNIECNLYDAYTDAPVNVKIALLQYLCDIPAFSKLLHCSGQAAIRACFFCKDTGVHSSSVNKVLHISNREFLPTDSPFRKDKTLFAKKTEEVAPKPQAYSREEEMEIRKEYDKKKNNNQKCKLQKETGFKGIHPLHRLPYFDRVHQMQPDGMHTLADVISNILDLITGKSDGPKVRQCEKDYNRFKETWPKRPSLSTTECERPSKQAKKSSVDTAVPEPTPKAPPLPAAPWLLTKQDVKLADNRAKSVKYPKGFDYTPADHFTRAWTLRTMHGKQQFVTKNIAAWCIRGLLAKPQEETLFNLFEVIKRLTQPSYTTEQLQGLIEDTSTAVVLLERDFPLTLQNITTHLLHHIPEGYEDYGPLYDRWLYPLERANSWVTRQILQHGHEESTVMQTYRIYDWSSHNILSGEIINYSRQTSLCRLAEKVNSIHHQDISTASTKRFILQSEDLSILKDNYNNIYDQNYELFDIDPVVTYLKFSQRQDAELKRQIFFSTTEHQTTASRSHDYCVSVSHRTNRRFGTISKIFKHNHLDKATMWVKLEMFPIPEQSGLFLVTDDRKIDTHIFSFDKISNPVVFASEDNKIWFLNV</sequence>
<dbReference type="PANTHER" id="PTHR10775:SF185">
    <property type="entry name" value="OS08G0208400 PROTEIN"/>
    <property type="match status" value="1"/>
</dbReference>
<comment type="caution">
    <text evidence="3">The sequence shown here is derived from an EMBL/GenBank/DDBJ whole genome shotgun (WGS) entry which is preliminary data.</text>
</comment>
<dbReference type="Proteomes" id="UP000596742">
    <property type="component" value="Unassembled WGS sequence"/>
</dbReference>
<dbReference type="OrthoDB" id="5966898at2759"/>
<accession>A0A8B6GXI7</accession>